<keyword evidence="1" id="KW-0479">Metal-binding</keyword>
<dbReference type="PANTHER" id="PTHR40447:SF1">
    <property type="entry name" value="ANAEROBIC SULFITE REDUCTASE SUBUNIT A"/>
    <property type="match status" value="1"/>
</dbReference>
<dbReference type="EMBL" id="FOQH01000010">
    <property type="protein sequence ID" value="SFI85337.1"/>
    <property type="molecule type" value="Genomic_DNA"/>
</dbReference>
<keyword evidence="2" id="KW-0408">Iron</keyword>
<accession>A0A1I3LKW5</accession>
<reference evidence="5 6" key="1">
    <citation type="submission" date="2016-10" db="EMBL/GenBank/DDBJ databases">
        <authorList>
            <person name="de Groot N.N."/>
        </authorList>
    </citation>
    <scope>NUCLEOTIDE SEQUENCE [LARGE SCALE GENOMIC DNA]</scope>
    <source>
        <strain evidence="5 6">CGMCC 1.11030</strain>
    </source>
</reference>
<name>A0A1I3LKW5_9RHOB</name>
<evidence type="ECO:0000259" key="4">
    <source>
        <dbReference type="PROSITE" id="PS51379"/>
    </source>
</evidence>
<dbReference type="PROSITE" id="PS00198">
    <property type="entry name" value="4FE4S_FER_1"/>
    <property type="match status" value="2"/>
</dbReference>
<dbReference type="Proteomes" id="UP000199377">
    <property type="component" value="Unassembled WGS sequence"/>
</dbReference>
<sequence>MNAPDLVLTVEGLDALISALAGTGFRVIGPTPGEGAIVHDDVSSTDDLPRGWGDEQAPGRYRLRPRDDGALFGYALAPQSWKRFLHPPRERLWSARREGGEVDLRPAPLPEERFAFIGVRACELKAIAVQDRVLLGGAHVDARYAARRSSLFVVAVNCADPAATCFCSSMQTGPEVGEGHDVVLTELVSAEGSRFLARAGSEAGAAMLAGLPSRPATPREVAAGAEVIAGAEARMGRAMPPGDPRALLADLEHPRWDDVAARCLTCGACTQVCPTCFCTTVEDTSDLSGRETARDQRWDSCFATEFSFIHGGAVRASGRSRYRQWLTHKLATWIEQFGTSGCVGCGRCIAWCPVGIDITEEMAAFAAGPEDER</sequence>
<gene>
    <name evidence="5" type="ORF">SAMN05216258_11078</name>
</gene>
<proteinExistence type="predicted"/>
<evidence type="ECO:0000313" key="5">
    <source>
        <dbReference type="EMBL" id="SFI85337.1"/>
    </source>
</evidence>
<protein>
    <submittedName>
        <fullName evidence="5">4Fe-4S dicluster containing protein</fullName>
    </submittedName>
</protein>
<dbReference type="PANTHER" id="PTHR40447">
    <property type="entry name" value="ANAEROBIC SULFITE REDUCTASE SUBUNIT A"/>
    <property type="match status" value="1"/>
</dbReference>
<dbReference type="OrthoDB" id="9765258at2"/>
<evidence type="ECO:0000256" key="2">
    <source>
        <dbReference type="ARBA" id="ARBA00023004"/>
    </source>
</evidence>
<keyword evidence="3" id="KW-0411">Iron-sulfur</keyword>
<evidence type="ECO:0000256" key="3">
    <source>
        <dbReference type="ARBA" id="ARBA00023014"/>
    </source>
</evidence>
<dbReference type="InterPro" id="IPR009051">
    <property type="entry name" value="Helical_ferredxn"/>
</dbReference>
<dbReference type="InterPro" id="IPR017900">
    <property type="entry name" value="4Fe4S_Fe_S_CS"/>
</dbReference>
<dbReference type="GO" id="GO:0051536">
    <property type="term" value="F:iron-sulfur cluster binding"/>
    <property type="evidence" value="ECO:0007669"/>
    <property type="project" value="UniProtKB-KW"/>
</dbReference>
<organism evidence="5 6">
    <name type="scientific">Albimonas pacifica</name>
    <dbReference type="NCBI Taxonomy" id="1114924"/>
    <lineage>
        <taxon>Bacteria</taxon>
        <taxon>Pseudomonadati</taxon>
        <taxon>Pseudomonadota</taxon>
        <taxon>Alphaproteobacteria</taxon>
        <taxon>Rhodobacterales</taxon>
        <taxon>Paracoccaceae</taxon>
        <taxon>Albimonas</taxon>
    </lineage>
</organism>
<evidence type="ECO:0000256" key="1">
    <source>
        <dbReference type="ARBA" id="ARBA00022723"/>
    </source>
</evidence>
<dbReference type="AlphaFoldDB" id="A0A1I3LKW5"/>
<feature type="domain" description="4Fe-4S ferredoxin-type" evidence="4">
    <location>
        <begin position="333"/>
        <end position="361"/>
    </location>
</feature>
<dbReference type="SUPFAM" id="SSF46548">
    <property type="entry name" value="alpha-helical ferredoxin"/>
    <property type="match status" value="1"/>
</dbReference>
<dbReference type="Gene3D" id="1.10.1060.10">
    <property type="entry name" value="Alpha-helical ferredoxin"/>
    <property type="match status" value="1"/>
</dbReference>
<dbReference type="STRING" id="1114924.SAMN05216258_11078"/>
<keyword evidence="6" id="KW-1185">Reference proteome</keyword>
<dbReference type="RefSeq" id="WP_092863216.1">
    <property type="nucleotide sequence ID" value="NZ_FOQH01000010.1"/>
</dbReference>
<dbReference type="PROSITE" id="PS51379">
    <property type="entry name" value="4FE4S_FER_2"/>
    <property type="match status" value="2"/>
</dbReference>
<dbReference type="GO" id="GO:0046872">
    <property type="term" value="F:metal ion binding"/>
    <property type="evidence" value="ECO:0007669"/>
    <property type="project" value="UniProtKB-KW"/>
</dbReference>
<evidence type="ECO:0000313" key="6">
    <source>
        <dbReference type="Proteomes" id="UP000199377"/>
    </source>
</evidence>
<dbReference type="Pfam" id="PF17179">
    <property type="entry name" value="Fer4_22"/>
    <property type="match status" value="1"/>
</dbReference>
<feature type="domain" description="4Fe-4S ferredoxin-type" evidence="4">
    <location>
        <begin position="252"/>
        <end position="284"/>
    </location>
</feature>
<dbReference type="InterPro" id="IPR017896">
    <property type="entry name" value="4Fe4S_Fe-S-bd"/>
</dbReference>